<organism evidence="4 5">
    <name type="scientific">Mucilaginibacter hurinus</name>
    <dbReference type="NCBI Taxonomy" id="2201324"/>
    <lineage>
        <taxon>Bacteria</taxon>
        <taxon>Pseudomonadati</taxon>
        <taxon>Bacteroidota</taxon>
        <taxon>Sphingobacteriia</taxon>
        <taxon>Sphingobacteriales</taxon>
        <taxon>Sphingobacteriaceae</taxon>
        <taxon>Mucilaginibacter</taxon>
    </lineage>
</organism>
<dbReference type="PROSITE" id="PS51257">
    <property type="entry name" value="PROKAR_LIPOPROTEIN"/>
    <property type="match status" value="1"/>
</dbReference>
<dbReference type="Gene3D" id="3.30.910.20">
    <property type="entry name" value="Skp domain"/>
    <property type="match status" value="1"/>
</dbReference>
<dbReference type="Pfam" id="PF03938">
    <property type="entry name" value="OmpH"/>
    <property type="match status" value="1"/>
</dbReference>
<dbReference type="GO" id="GO:0051082">
    <property type="term" value="F:unfolded protein binding"/>
    <property type="evidence" value="ECO:0007669"/>
    <property type="project" value="InterPro"/>
</dbReference>
<evidence type="ECO:0000313" key="4">
    <source>
        <dbReference type="EMBL" id="RCH56565.1"/>
    </source>
</evidence>
<reference evidence="4 5" key="1">
    <citation type="submission" date="2018-05" db="EMBL/GenBank/DDBJ databases">
        <title>Mucilaginibacter hurinus sp. nov., isolated from briquette warehouse soil.</title>
        <authorList>
            <person name="Choi L."/>
        </authorList>
    </citation>
    <scope>NUCLEOTIDE SEQUENCE [LARGE SCALE GENOMIC DNA]</scope>
    <source>
        <strain evidence="4 5">ZR32</strain>
    </source>
</reference>
<dbReference type="OrthoDB" id="1493259at2"/>
<keyword evidence="2 3" id="KW-0732">Signal</keyword>
<proteinExistence type="inferred from homology"/>
<name>A0A367GU19_9SPHI</name>
<keyword evidence="5" id="KW-1185">Reference proteome</keyword>
<evidence type="ECO:0000313" key="5">
    <source>
        <dbReference type="Proteomes" id="UP000253209"/>
    </source>
</evidence>
<dbReference type="RefSeq" id="WP_114003462.1">
    <property type="nucleotide sequence ID" value="NZ_QGDC01000001.1"/>
</dbReference>
<comment type="caution">
    <text evidence="4">The sequence shown here is derived from an EMBL/GenBank/DDBJ whole genome shotgun (WGS) entry which is preliminary data.</text>
</comment>
<dbReference type="SUPFAM" id="SSF111384">
    <property type="entry name" value="OmpH-like"/>
    <property type="match status" value="1"/>
</dbReference>
<accession>A0A367GU19</accession>
<dbReference type="SMART" id="SM00935">
    <property type="entry name" value="OmpH"/>
    <property type="match status" value="1"/>
</dbReference>
<protein>
    <submittedName>
        <fullName evidence="4">OmpH family outer membrane protein</fullName>
    </submittedName>
</protein>
<sequence length="202" mass="22413">MTHKASIFSKLTLGILVAGTIAACNQNKPAADKPAATTTASTPAATPTATIVYVQQDSLLAKYGYAKDLSDRLQKKGRSAESDLVSRKQAFQREVAEYQKDANTMSAEQRAPIEQRLQRKGQELQTYEQNATAQFQNESGNETEKLYNKIVAFTKKYAKEKGYKMILTHSKANPIMYYGDESLDVTADVVKGLNAEYDKEKK</sequence>
<evidence type="ECO:0000256" key="3">
    <source>
        <dbReference type="SAM" id="SignalP"/>
    </source>
</evidence>
<gene>
    <name evidence="4" type="ORF">DJ568_01520</name>
</gene>
<dbReference type="PANTHER" id="PTHR35089:SF1">
    <property type="entry name" value="CHAPERONE PROTEIN SKP"/>
    <property type="match status" value="1"/>
</dbReference>
<evidence type="ECO:0000256" key="2">
    <source>
        <dbReference type="ARBA" id="ARBA00022729"/>
    </source>
</evidence>
<feature type="signal peptide" evidence="3">
    <location>
        <begin position="1"/>
        <end position="23"/>
    </location>
</feature>
<evidence type="ECO:0000256" key="1">
    <source>
        <dbReference type="ARBA" id="ARBA00009091"/>
    </source>
</evidence>
<feature type="chain" id="PRO_5016802061" evidence="3">
    <location>
        <begin position="24"/>
        <end position="202"/>
    </location>
</feature>
<comment type="similarity">
    <text evidence="1">Belongs to the Skp family.</text>
</comment>
<dbReference type="EMBL" id="QGDC01000001">
    <property type="protein sequence ID" value="RCH56565.1"/>
    <property type="molecule type" value="Genomic_DNA"/>
</dbReference>
<dbReference type="GO" id="GO:0050821">
    <property type="term" value="P:protein stabilization"/>
    <property type="evidence" value="ECO:0007669"/>
    <property type="project" value="TreeGrafter"/>
</dbReference>
<dbReference type="AlphaFoldDB" id="A0A367GU19"/>
<dbReference type="Proteomes" id="UP000253209">
    <property type="component" value="Unassembled WGS sequence"/>
</dbReference>
<dbReference type="GO" id="GO:0005829">
    <property type="term" value="C:cytosol"/>
    <property type="evidence" value="ECO:0007669"/>
    <property type="project" value="TreeGrafter"/>
</dbReference>
<dbReference type="InterPro" id="IPR005632">
    <property type="entry name" value="Chaperone_Skp"/>
</dbReference>
<dbReference type="InterPro" id="IPR024930">
    <property type="entry name" value="Skp_dom_sf"/>
</dbReference>
<dbReference type="PANTHER" id="PTHR35089">
    <property type="entry name" value="CHAPERONE PROTEIN SKP"/>
    <property type="match status" value="1"/>
</dbReference>